<gene>
    <name evidence="1" type="ORF">T12_8835</name>
</gene>
<sequence>MTTVCKSCPADKVVVVEWNDLRICVLNLIMEKHVGRIEKKKKQEEEEEELEWKKIEKVMCIKYDRRWICCGDVDDPNKCKSLLAVVKCVAF</sequence>
<protein>
    <submittedName>
        <fullName evidence="1">Uncharacterized protein</fullName>
    </submittedName>
</protein>
<organism evidence="1 2">
    <name type="scientific">Trichinella patagoniensis</name>
    <dbReference type="NCBI Taxonomy" id="990121"/>
    <lineage>
        <taxon>Eukaryota</taxon>
        <taxon>Metazoa</taxon>
        <taxon>Ecdysozoa</taxon>
        <taxon>Nematoda</taxon>
        <taxon>Enoplea</taxon>
        <taxon>Dorylaimia</taxon>
        <taxon>Trichinellida</taxon>
        <taxon>Trichinellidae</taxon>
        <taxon>Trichinella</taxon>
    </lineage>
</organism>
<dbReference type="EMBL" id="JYDQ01000302">
    <property type="protein sequence ID" value="KRY08918.1"/>
    <property type="molecule type" value="Genomic_DNA"/>
</dbReference>
<dbReference type="AlphaFoldDB" id="A0A0V0Z8W0"/>
<evidence type="ECO:0000313" key="1">
    <source>
        <dbReference type="EMBL" id="KRY08918.1"/>
    </source>
</evidence>
<keyword evidence="2" id="KW-1185">Reference proteome</keyword>
<accession>A0A0V0Z8W0</accession>
<evidence type="ECO:0000313" key="2">
    <source>
        <dbReference type="Proteomes" id="UP000054783"/>
    </source>
</evidence>
<comment type="caution">
    <text evidence="1">The sequence shown here is derived from an EMBL/GenBank/DDBJ whole genome shotgun (WGS) entry which is preliminary data.</text>
</comment>
<proteinExistence type="predicted"/>
<dbReference type="Proteomes" id="UP000054783">
    <property type="component" value="Unassembled WGS sequence"/>
</dbReference>
<reference evidence="1 2" key="1">
    <citation type="submission" date="2015-01" db="EMBL/GenBank/DDBJ databases">
        <title>Evolution of Trichinella species and genotypes.</title>
        <authorList>
            <person name="Korhonen P.K."/>
            <person name="Edoardo P."/>
            <person name="Giuseppe L.R."/>
            <person name="Gasser R.B."/>
        </authorList>
    </citation>
    <scope>NUCLEOTIDE SEQUENCE [LARGE SCALE GENOMIC DNA]</scope>
    <source>
        <strain evidence="1">ISS2496</strain>
    </source>
</reference>
<name>A0A0V0Z8W0_9BILA</name>